<dbReference type="SUPFAM" id="SSF48508">
    <property type="entry name" value="Nuclear receptor ligand-binding domain"/>
    <property type="match status" value="1"/>
</dbReference>
<dbReference type="InterPro" id="IPR000536">
    <property type="entry name" value="Nucl_hrmn_rcpt_lig-bd"/>
</dbReference>
<keyword evidence="5 11" id="KW-0862">Zinc</keyword>
<evidence type="ECO:0000259" key="12">
    <source>
        <dbReference type="PROSITE" id="PS51030"/>
    </source>
</evidence>
<evidence type="ECO:0000256" key="3">
    <source>
        <dbReference type="ARBA" id="ARBA00022723"/>
    </source>
</evidence>
<proteinExistence type="inferred from homology"/>
<evidence type="ECO:0000256" key="1">
    <source>
        <dbReference type="ARBA" id="ARBA00004123"/>
    </source>
</evidence>
<dbReference type="InterPro" id="IPR013088">
    <property type="entry name" value="Znf_NHR/GATA"/>
</dbReference>
<comment type="similarity">
    <text evidence="2 11">Belongs to the nuclear hormone receptor family.</text>
</comment>
<evidence type="ECO:0000256" key="11">
    <source>
        <dbReference type="RuleBase" id="RU004334"/>
    </source>
</evidence>
<feature type="domain" description="NR LBD" evidence="13">
    <location>
        <begin position="116"/>
        <end position="388"/>
    </location>
</feature>
<evidence type="ECO:0000313" key="14">
    <source>
        <dbReference type="EMBL" id="GMR33640.1"/>
    </source>
</evidence>
<dbReference type="SUPFAM" id="SSF57716">
    <property type="entry name" value="Glucocorticoid receptor-like (DNA-binding domain)"/>
    <property type="match status" value="1"/>
</dbReference>
<evidence type="ECO:0000256" key="4">
    <source>
        <dbReference type="ARBA" id="ARBA00022771"/>
    </source>
</evidence>
<protein>
    <recommendedName>
        <fullName evidence="16">Nuclear receptor</fullName>
    </recommendedName>
</protein>
<dbReference type="InterPro" id="IPR035500">
    <property type="entry name" value="NHR-like_dom_sf"/>
</dbReference>
<dbReference type="SMART" id="SM00430">
    <property type="entry name" value="HOLI"/>
    <property type="match status" value="1"/>
</dbReference>
<keyword evidence="3 11" id="KW-0479">Metal-binding</keyword>
<name>A0AAN4Z9F9_9BILA</name>
<keyword evidence="4 11" id="KW-0863">Zinc-finger</keyword>
<dbReference type="AlphaFoldDB" id="A0AAN4Z9F9"/>
<organism evidence="14 15">
    <name type="scientific">Pristionchus mayeri</name>
    <dbReference type="NCBI Taxonomy" id="1317129"/>
    <lineage>
        <taxon>Eukaryota</taxon>
        <taxon>Metazoa</taxon>
        <taxon>Ecdysozoa</taxon>
        <taxon>Nematoda</taxon>
        <taxon>Chromadorea</taxon>
        <taxon>Rhabditida</taxon>
        <taxon>Rhabditina</taxon>
        <taxon>Diplogasteromorpha</taxon>
        <taxon>Diplogasteroidea</taxon>
        <taxon>Neodiplogasteridae</taxon>
        <taxon>Pristionchus</taxon>
    </lineage>
</organism>
<dbReference type="PROSITE" id="PS00031">
    <property type="entry name" value="NUCLEAR_REC_DBD_1"/>
    <property type="match status" value="1"/>
</dbReference>
<dbReference type="InterPro" id="IPR001628">
    <property type="entry name" value="Znf_hrmn_rcpt"/>
</dbReference>
<evidence type="ECO:0008006" key="16">
    <source>
        <dbReference type="Google" id="ProtNLM"/>
    </source>
</evidence>
<dbReference type="PROSITE" id="PS51843">
    <property type="entry name" value="NR_LBD"/>
    <property type="match status" value="1"/>
</dbReference>
<evidence type="ECO:0000256" key="5">
    <source>
        <dbReference type="ARBA" id="ARBA00022833"/>
    </source>
</evidence>
<dbReference type="Pfam" id="PF00104">
    <property type="entry name" value="Hormone_recep"/>
    <property type="match status" value="1"/>
</dbReference>
<dbReference type="Gene3D" id="3.30.50.10">
    <property type="entry name" value="Erythroid Transcription Factor GATA-1, subunit A"/>
    <property type="match status" value="1"/>
</dbReference>
<comment type="subcellular location">
    <subcellularLocation>
        <location evidence="1 11">Nucleus</location>
    </subcellularLocation>
</comment>
<evidence type="ECO:0000256" key="6">
    <source>
        <dbReference type="ARBA" id="ARBA00023015"/>
    </source>
</evidence>
<sequence>PDLCDVCGDPAIGFHYDVASCSGCRSFFRRTIKQQKEYKCRQEGKCPIKKENEPRARCKACRLHSAIEAGMNPRALQSADIDIPTNKLAQMIITRQDAKRHAAAASVSPLQSPSPSVEDRVQRLIDALVLTKKAYDSIRASEFAPTPYDMYDLDKVFDSASKMGRKWGHMMDDEHLPVTLACAPPVQIMDGRLKWWPLVDCVYGVEYLRTFPFFGQLSRRDQRLLSVSTVSTIACLARSWYSTEQKSEVMVNPDGIRHNAEWQTVQDLQYDCEIITCIYRLKITESEYAIIKAIVSTDYDIFFLSDAGRELLEEYQSTYRKALYSLVMATRGPEGPKFYSSVLLMLSTLKKVTVWKKGVNRHVYPAYAGTMFACKIIEEILYEDPLLN</sequence>
<dbReference type="GO" id="GO:0005634">
    <property type="term" value="C:nucleus"/>
    <property type="evidence" value="ECO:0007669"/>
    <property type="project" value="UniProtKB-SubCell"/>
</dbReference>
<dbReference type="GO" id="GO:0003700">
    <property type="term" value="F:DNA-binding transcription factor activity"/>
    <property type="evidence" value="ECO:0007669"/>
    <property type="project" value="InterPro"/>
</dbReference>
<dbReference type="Proteomes" id="UP001328107">
    <property type="component" value="Unassembled WGS sequence"/>
</dbReference>
<dbReference type="SMART" id="SM00399">
    <property type="entry name" value="ZnF_C4"/>
    <property type="match status" value="1"/>
</dbReference>
<dbReference type="EMBL" id="BTRK01000001">
    <property type="protein sequence ID" value="GMR33640.1"/>
    <property type="molecule type" value="Genomic_DNA"/>
</dbReference>
<dbReference type="InterPro" id="IPR050274">
    <property type="entry name" value="Nuclear_hormone_rcpt_NR2"/>
</dbReference>
<evidence type="ECO:0000256" key="10">
    <source>
        <dbReference type="ARBA" id="ARBA00023242"/>
    </source>
</evidence>
<evidence type="ECO:0000313" key="15">
    <source>
        <dbReference type="Proteomes" id="UP001328107"/>
    </source>
</evidence>
<dbReference type="FunFam" id="3.30.50.10:FF:000030">
    <property type="entry name" value="Nuclear Hormone Receptor family"/>
    <property type="match status" value="1"/>
</dbReference>
<evidence type="ECO:0000256" key="2">
    <source>
        <dbReference type="ARBA" id="ARBA00005993"/>
    </source>
</evidence>
<dbReference type="PRINTS" id="PR00047">
    <property type="entry name" value="STROIDFINGER"/>
</dbReference>
<keyword evidence="10 11" id="KW-0539">Nucleus</keyword>
<keyword evidence="9 11" id="KW-0675">Receptor</keyword>
<feature type="non-terminal residue" evidence="14">
    <location>
        <position position="1"/>
    </location>
</feature>
<dbReference type="CDD" id="cd06960">
    <property type="entry name" value="NR_DBD_HNF4A"/>
    <property type="match status" value="1"/>
</dbReference>
<evidence type="ECO:0000256" key="9">
    <source>
        <dbReference type="ARBA" id="ARBA00023170"/>
    </source>
</evidence>
<keyword evidence="7 11" id="KW-0238">DNA-binding</keyword>
<keyword evidence="6 11" id="KW-0805">Transcription regulation</keyword>
<dbReference type="PANTHER" id="PTHR24083">
    <property type="entry name" value="NUCLEAR HORMONE RECEPTOR"/>
    <property type="match status" value="1"/>
</dbReference>
<evidence type="ECO:0000259" key="13">
    <source>
        <dbReference type="PROSITE" id="PS51843"/>
    </source>
</evidence>
<evidence type="ECO:0000256" key="7">
    <source>
        <dbReference type="ARBA" id="ARBA00023125"/>
    </source>
</evidence>
<feature type="non-terminal residue" evidence="14">
    <location>
        <position position="388"/>
    </location>
</feature>
<keyword evidence="8 11" id="KW-0804">Transcription</keyword>
<dbReference type="PROSITE" id="PS51030">
    <property type="entry name" value="NUCLEAR_REC_DBD_2"/>
    <property type="match status" value="1"/>
</dbReference>
<dbReference type="Pfam" id="PF00105">
    <property type="entry name" value="zf-C4"/>
    <property type="match status" value="1"/>
</dbReference>
<accession>A0AAN4Z9F9</accession>
<dbReference type="Gene3D" id="1.10.565.10">
    <property type="entry name" value="Retinoid X Receptor"/>
    <property type="match status" value="1"/>
</dbReference>
<dbReference type="InterPro" id="IPR049636">
    <property type="entry name" value="HNF4-like_DBD"/>
</dbReference>
<comment type="caution">
    <text evidence="14">The sequence shown here is derived from an EMBL/GenBank/DDBJ whole genome shotgun (WGS) entry which is preliminary data.</text>
</comment>
<feature type="domain" description="Nuclear receptor" evidence="12">
    <location>
        <begin position="1"/>
        <end position="78"/>
    </location>
</feature>
<keyword evidence="15" id="KW-1185">Reference proteome</keyword>
<gene>
    <name evidence="14" type="ORF">PMAYCL1PPCAC_03835</name>
</gene>
<dbReference type="GO" id="GO:0008270">
    <property type="term" value="F:zinc ion binding"/>
    <property type="evidence" value="ECO:0007669"/>
    <property type="project" value="UniProtKB-KW"/>
</dbReference>
<reference evidence="15" key="1">
    <citation type="submission" date="2022-10" db="EMBL/GenBank/DDBJ databases">
        <title>Genome assembly of Pristionchus species.</title>
        <authorList>
            <person name="Yoshida K."/>
            <person name="Sommer R.J."/>
        </authorList>
    </citation>
    <scope>NUCLEOTIDE SEQUENCE [LARGE SCALE GENOMIC DNA]</scope>
    <source>
        <strain evidence="15">RS5460</strain>
    </source>
</reference>
<evidence type="ECO:0000256" key="8">
    <source>
        <dbReference type="ARBA" id="ARBA00023163"/>
    </source>
</evidence>
<dbReference type="GO" id="GO:0000978">
    <property type="term" value="F:RNA polymerase II cis-regulatory region sequence-specific DNA binding"/>
    <property type="evidence" value="ECO:0007669"/>
    <property type="project" value="InterPro"/>
</dbReference>